<keyword evidence="1" id="KW-1133">Transmembrane helix</keyword>
<dbReference type="InParanoid" id="G8ZUA9"/>
<dbReference type="HOGENOM" id="CLU_1972010_0_0_1"/>
<evidence type="ECO:0000256" key="1">
    <source>
        <dbReference type="SAM" id="Phobius"/>
    </source>
</evidence>
<dbReference type="KEGG" id="tdl:TDEL_0D06190"/>
<gene>
    <name evidence="2" type="primary">TDEL0D06190</name>
    <name evidence="2" type="ORF">TDEL_0D06190</name>
</gene>
<dbReference type="RefSeq" id="XP_003681414.1">
    <property type="nucleotide sequence ID" value="XM_003681366.1"/>
</dbReference>
<organism evidence="2 3">
    <name type="scientific">Torulaspora delbrueckii</name>
    <name type="common">Yeast</name>
    <name type="synonym">Candida colliculosa</name>
    <dbReference type="NCBI Taxonomy" id="4950"/>
    <lineage>
        <taxon>Eukaryota</taxon>
        <taxon>Fungi</taxon>
        <taxon>Dikarya</taxon>
        <taxon>Ascomycota</taxon>
        <taxon>Saccharomycotina</taxon>
        <taxon>Saccharomycetes</taxon>
        <taxon>Saccharomycetales</taxon>
        <taxon>Saccharomycetaceae</taxon>
        <taxon>Torulaspora</taxon>
    </lineage>
</organism>
<dbReference type="EMBL" id="HE616745">
    <property type="protein sequence ID" value="CCE92203.1"/>
    <property type="molecule type" value="Genomic_DNA"/>
</dbReference>
<accession>G8ZUA9</accession>
<sequence>MIEAPPPIRASSKQLAQSFKLDHPECPVADDIGLTVTDADNSTAIREPQKSFTEKLLEDFESPTFTKALVAIFIVNALQLIVFFTFFLVIQPTIVRKKLDKNDILFIIDNMPDSSVDYGYFLSLSTL</sequence>
<keyword evidence="1" id="KW-0812">Transmembrane</keyword>
<dbReference type="eggNOG" id="ENOG502T11P">
    <property type="taxonomic scope" value="Eukaryota"/>
</dbReference>
<protein>
    <submittedName>
        <fullName evidence="2">Uncharacterized protein</fullName>
    </submittedName>
</protein>
<name>G8ZUA9_TORDE</name>
<dbReference type="AlphaFoldDB" id="G8ZUA9"/>
<dbReference type="Proteomes" id="UP000005627">
    <property type="component" value="Chromosome 4"/>
</dbReference>
<keyword evidence="1" id="KW-0472">Membrane</keyword>
<evidence type="ECO:0000313" key="2">
    <source>
        <dbReference type="EMBL" id="CCE92203.1"/>
    </source>
</evidence>
<dbReference type="GeneID" id="11503570"/>
<evidence type="ECO:0000313" key="3">
    <source>
        <dbReference type="Proteomes" id="UP000005627"/>
    </source>
</evidence>
<proteinExistence type="predicted"/>
<keyword evidence="3" id="KW-1185">Reference proteome</keyword>
<reference evidence="2 3" key="1">
    <citation type="journal article" date="2011" name="Proc. Natl. Acad. Sci. U.S.A.">
        <title>Evolutionary erosion of yeast sex chromosomes by mating-type switching accidents.</title>
        <authorList>
            <person name="Gordon J.L."/>
            <person name="Armisen D."/>
            <person name="Proux-Wera E."/>
            <person name="Oheigeartaigh S.S."/>
            <person name="Byrne K.P."/>
            <person name="Wolfe K.H."/>
        </authorList>
    </citation>
    <scope>NUCLEOTIDE SEQUENCE [LARGE SCALE GENOMIC DNA]</scope>
    <source>
        <strain evidence="3">ATCC 10662 / CBS 1146 / NBRC 0425 / NCYC 2629 / NRRL Y-866</strain>
    </source>
</reference>
<dbReference type="OrthoDB" id="10637857at2759"/>
<feature type="transmembrane region" description="Helical" evidence="1">
    <location>
        <begin position="68"/>
        <end position="90"/>
    </location>
</feature>